<keyword evidence="2" id="KW-1003">Cell membrane</keyword>
<comment type="caution">
    <text evidence="14">Lacks conserved residue(s) required for the propagation of feature annotation.</text>
</comment>
<dbReference type="CDD" id="cd01098">
    <property type="entry name" value="PAN_AP_plant"/>
    <property type="match status" value="1"/>
</dbReference>
<comment type="subcellular location">
    <subcellularLocation>
        <location evidence="1">Cell membrane</location>
        <topology evidence="1">Single-pass type I membrane protein</topology>
    </subcellularLocation>
</comment>
<evidence type="ECO:0000256" key="2">
    <source>
        <dbReference type="ARBA" id="ARBA00022475"/>
    </source>
</evidence>
<dbReference type="Gene3D" id="3.30.200.20">
    <property type="entry name" value="Phosphorylase Kinase, domain 1"/>
    <property type="match status" value="1"/>
</dbReference>
<evidence type="ECO:0000259" key="18">
    <source>
        <dbReference type="PROSITE" id="PS50011"/>
    </source>
</evidence>
<feature type="transmembrane region" description="Helical" evidence="16">
    <location>
        <begin position="448"/>
        <end position="469"/>
    </location>
</feature>
<dbReference type="Proteomes" id="UP000694861">
    <property type="component" value="Linkage group LG3"/>
</dbReference>
<keyword evidence="5 17" id="KW-0732">Signal</keyword>
<dbReference type="SMART" id="SM00473">
    <property type="entry name" value="PAN_AP"/>
    <property type="match status" value="1"/>
</dbReference>
<dbReference type="PROSITE" id="PS50927">
    <property type="entry name" value="BULB_LECTIN"/>
    <property type="match status" value="1"/>
</dbReference>
<evidence type="ECO:0000256" key="4">
    <source>
        <dbReference type="ARBA" id="ARBA00022679"/>
    </source>
</evidence>
<evidence type="ECO:0000256" key="12">
    <source>
        <dbReference type="ARBA" id="ARBA00048679"/>
    </source>
</evidence>
<dbReference type="PIRSF" id="PIRSF000641">
    <property type="entry name" value="SRK"/>
    <property type="match status" value="1"/>
</dbReference>
<dbReference type="InterPro" id="IPR008271">
    <property type="entry name" value="Ser/Thr_kinase_AS"/>
</dbReference>
<keyword evidence="16" id="KW-0812">Transmembrane</keyword>
<reference evidence="23" key="2">
    <citation type="submission" date="2025-08" db="UniProtKB">
        <authorList>
            <consortium name="RefSeq"/>
        </authorList>
    </citation>
    <scope>IDENTIFICATION</scope>
</reference>
<dbReference type="PROSITE" id="PS50026">
    <property type="entry name" value="EGF_3"/>
    <property type="match status" value="1"/>
</dbReference>
<proteinExistence type="inferred from homology"/>
<evidence type="ECO:0000256" key="15">
    <source>
        <dbReference type="PROSITE-ProRule" id="PRU10141"/>
    </source>
</evidence>
<dbReference type="Pfam" id="PF07714">
    <property type="entry name" value="PK_Tyr_Ser-Thr"/>
    <property type="match status" value="1"/>
</dbReference>
<dbReference type="Pfam" id="PF00954">
    <property type="entry name" value="S_locus_glycop"/>
    <property type="match status" value="1"/>
</dbReference>
<feature type="signal peptide" evidence="17">
    <location>
        <begin position="1"/>
        <end position="28"/>
    </location>
</feature>
<evidence type="ECO:0000256" key="14">
    <source>
        <dbReference type="PROSITE-ProRule" id="PRU00076"/>
    </source>
</evidence>
<dbReference type="PANTHER" id="PTHR27002">
    <property type="entry name" value="RECEPTOR-LIKE SERINE/THREONINE-PROTEIN KINASE SD1-8"/>
    <property type="match status" value="1"/>
</dbReference>
<evidence type="ECO:0000256" key="6">
    <source>
        <dbReference type="ARBA" id="ARBA00022741"/>
    </source>
</evidence>
<feature type="domain" description="EGF-like" evidence="19">
    <location>
        <begin position="288"/>
        <end position="326"/>
    </location>
</feature>
<keyword evidence="10" id="KW-0325">Glycoprotein</keyword>
<dbReference type="SUPFAM" id="SSF51110">
    <property type="entry name" value="alpha-D-mannose-specific plant lectins"/>
    <property type="match status" value="1"/>
</dbReference>
<evidence type="ECO:0000256" key="9">
    <source>
        <dbReference type="ARBA" id="ARBA00023157"/>
    </source>
</evidence>
<evidence type="ECO:0000256" key="3">
    <source>
        <dbReference type="ARBA" id="ARBA00022527"/>
    </source>
</evidence>
<keyword evidence="6 13" id="KW-0547">Nucleotide-binding</keyword>
<comment type="similarity">
    <text evidence="13">Belongs to the protein kinase superfamily. Ser/Thr protein kinase family.</text>
</comment>
<evidence type="ECO:0000256" key="16">
    <source>
        <dbReference type="SAM" id="Phobius"/>
    </source>
</evidence>
<dbReference type="InterPro" id="IPR011009">
    <property type="entry name" value="Kinase-like_dom_sf"/>
</dbReference>
<evidence type="ECO:0000256" key="8">
    <source>
        <dbReference type="ARBA" id="ARBA00022840"/>
    </source>
</evidence>
<dbReference type="InterPro" id="IPR036426">
    <property type="entry name" value="Bulb-type_lectin_dom_sf"/>
</dbReference>
<dbReference type="PANTHER" id="PTHR27002:SF1095">
    <property type="entry name" value="G-TYPE LECTIN S-RECEPTOR-LIKE SERINE_THREONINE-PROTEIN KINASE RKS1"/>
    <property type="match status" value="1"/>
</dbReference>
<keyword evidence="3 13" id="KW-0723">Serine/threonine-protein kinase</keyword>
<dbReference type="SMART" id="SM00108">
    <property type="entry name" value="B_lectin"/>
    <property type="match status" value="1"/>
</dbReference>
<evidence type="ECO:0000256" key="5">
    <source>
        <dbReference type="ARBA" id="ARBA00022729"/>
    </source>
</evidence>
<feature type="binding site" evidence="15">
    <location>
        <position position="554"/>
    </location>
    <ligand>
        <name>ATP</name>
        <dbReference type="ChEBI" id="CHEBI:30616"/>
    </ligand>
</feature>
<dbReference type="CDD" id="cd00028">
    <property type="entry name" value="B_lectin"/>
    <property type="match status" value="1"/>
</dbReference>
<dbReference type="PROSITE" id="PS00107">
    <property type="entry name" value="PROTEIN_KINASE_ATP"/>
    <property type="match status" value="1"/>
</dbReference>
<name>A0ABM1LMJ6_PRUMU</name>
<dbReference type="Pfam" id="PF08276">
    <property type="entry name" value="PAN_2"/>
    <property type="match status" value="1"/>
</dbReference>
<dbReference type="PROSITE" id="PS50011">
    <property type="entry name" value="PROTEIN_KINASE_DOM"/>
    <property type="match status" value="1"/>
</dbReference>
<evidence type="ECO:0000256" key="17">
    <source>
        <dbReference type="SAM" id="SignalP"/>
    </source>
</evidence>
<sequence>MDFTKWCMTMITHTLLIFLVLLPTCIFSLDTITPNQPLRDGDVLVSSKKTFALGFFSPGNSQKRYVGVWYNKVPEQTIVWVANRDNPVTDTSGLLAINSHGGLVIYWKNQSSPLWSANVTVSSPNNSTAKLLDTGNLVLLENGSQSPLWQGFDHPSNTLLPFMKLGLDRRSKLNRFLTSWKSKDDPGTGTCSYGIDPSGFPQLFLYKGQAPRWRGGAWIGERWSGVPEMTNNFIFNVTFVNNQDELSVVFAITNESIFSRMVLDESGIVERSTWHNQVHQWVKFWSAPQEQCDEYGKCGANGNCDPSNADKFVCTCLPGFKPKLLHEWYLRDGSGGCVSTKGASLCRNGEGFVKVPRVKAPNSSAARVNLSMGLEACEAECLRNCSCMAYSNADERNGGIGCVTWHGNLVDTRTYSNVGQDLYVRVNATVLAQYAMKSNGSLGHKEKLAVSLASGLVFFLLFCIVFWLAKRKMKGKRRQDKFSFSLTTASTYLEDSPARTDLGESRINSDLPIFELRTIAAATNNFSSNNKLGEGGFGSVYKGVLYNGKEIAVKRLAKNSGQGIEEFKNEVVLIAKLQPRNLVRILGCCVQDEEKMLIYEYLPNKSLDSFIFNEAKRAFLDWPKRLEIIYGIARGILYLHQDSRLRIIHRDLKASNVLLDSAMNPKLSDFGMARIFGAEQIEANTNRVVGTYGYMSPEYAMEGLFSVKSDVYSFGVLLLEIVSGRKNTGYYHDNPDSNLVGHVWDLWKEGRASEIIDSTLGESYPVDEVVRCIQIALLCLQEHATNRPTMSGVVSMLGNNAAAPSPRQPGFLVKRSCHTSGDPSTSTEGAYSVNDVTCTEIEAR</sequence>
<dbReference type="CDD" id="cd14066">
    <property type="entry name" value="STKc_IRAK"/>
    <property type="match status" value="1"/>
</dbReference>
<keyword evidence="8 13" id="KW-0067">ATP-binding</keyword>
<evidence type="ECO:0000259" key="21">
    <source>
        <dbReference type="PROSITE" id="PS50948"/>
    </source>
</evidence>
<organism evidence="22 23">
    <name type="scientific">Prunus mume</name>
    <name type="common">Japanese apricot</name>
    <name type="synonym">Armeniaca mume</name>
    <dbReference type="NCBI Taxonomy" id="102107"/>
    <lineage>
        <taxon>Eukaryota</taxon>
        <taxon>Viridiplantae</taxon>
        <taxon>Streptophyta</taxon>
        <taxon>Embryophyta</taxon>
        <taxon>Tracheophyta</taxon>
        <taxon>Spermatophyta</taxon>
        <taxon>Magnoliopsida</taxon>
        <taxon>eudicotyledons</taxon>
        <taxon>Gunneridae</taxon>
        <taxon>Pentapetalae</taxon>
        <taxon>rosids</taxon>
        <taxon>fabids</taxon>
        <taxon>Rosales</taxon>
        <taxon>Rosaceae</taxon>
        <taxon>Amygdaloideae</taxon>
        <taxon>Amygdaleae</taxon>
        <taxon>Prunus</taxon>
    </lineage>
</organism>
<evidence type="ECO:0000256" key="10">
    <source>
        <dbReference type="ARBA" id="ARBA00023180"/>
    </source>
</evidence>
<dbReference type="InterPro" id="IPR000858">
    <property type="entry name" value="S_locus_glycoprot_dom"/>
</dbReference>
<feature type="chain" id="PRO_5045311869" description="Receptor-like serine/threonine-protein kinase" evidence="17">
    <location>
        <begin position="29"/>
        <end position="844"/>
    </location>
</feature>
<dbReference type="InterPro" id="IPR017441">
    <property type="entry name" value="Protein_kinase_ATP_BS"/>
</dbReference>
<gene>
    <name evidence="23" type="primary">LOC103324693</name>
</gene>
<keyword evidence="9" id="KW-1015">Disulfide bond</keyword>
<feature type="domain" description="Protein kinase" evidence="18">
    <location>
        <begin position="526"/>
        <end position="811"/>
    </location>
</feature>
<dbReference type="PROSITE" id="PS50948">
    <property type="entry name" value="PAN"/>
    <property type="match status" value="1"/>
</dbReference>
<dbReference type="Gene3D" id="1.10.510.10">
    <property type="entry name" value="Transferase(Phosphotransferase) domain 1"/>
    <property type="match status" value="1"/>
</dbReference>
<feature type="domain" description="Apple" evidence="21">
    <location>
        <begin position="346"/>
        <end position="427"/>
    </location>
</feature>
<dbReference type="PROSITE" id="PS00108">
    <property type="entry name" value="PROTEIN_KINASE_ST"/>
    <property type="match status" value="1"/>
</dbReference>
<dbReference type="InterPro" id="IPR024171">
    <property type="entry name" value="SRK-like_kinase"/>
</dbReference>
<comment type="catalytic activity">
    <reaction evidence="11 13">
        <text>L-threonyl-[protein] + ATP = O-phospho-L-threonyl-[protein] + ADP + H(+)</text>
        <dbReference type="Rhea" id="RHEA:46608"/>
        <dbReference type="Rhea" id="RHEA-COMP:11060"/>
        <dbReference type="Rhea" id="RHEA-COMP:11605"/>
        <dbReference type="ChEBI" id="CHEBI:15378"/>
        <dbReference type="ChEBI" id="CHEBI:30013"/>
        <dbReference type="ChEBI" id="CHEBI:30616"/>
        <dbReference type="ChEBI" id="CHEBI:61977"/>
        <dbReference type="ChEBI" id="CHEBI:456216"/>
        <dbReference type="EC" id="2.7.11.1"/>
    </reaction>
</comment>
<dbReference type="RefSeq" id="XP_016648623.1">
    <property type="nucleotide sequence ID" value="XM_016793137.1"/>
</dbReference>
<evidence type="ECO:0000256" key="11">
    <source>
        <dbReference type="ARBA" id="ARBA00047899"/>
    </source>
</evidence>
<evidence type="ECO:0000259" key="19">
    <source>
        <dbReference type="PROSITE" id="PS50026"/>
    </source>
</evidence>
<dbReference type="Gene3D" id="2.90.10.10">
    <property type="entry name" value="Bulb-type lectin domain"/>
    <property type="match status" value="1"/>
</dbReference>
<keyword evidence="4 13" id="KW-0808">Transferase</keyword>
<evidence type="ECO:0000259" key="20">
    <source>
        <dbReference type="PROSITE" id="PS50927"/>
    </source>
</evidence>
<dbReference type="InterPro" id="IPR001245">
    <property type="entry name" value="Ser-Thr/Tyr_kinase_cat_dom"/>
</dbReference>
<keyword evidence="16" id="KW-1133">Transmembrane helix</keyword>
<dbReference type="SUPFAM" id="SSF56112">
    <property type="entry name" value="Protein kinase-like (PK-like)"/>
    <property type="match status" value="1"/>
</dbReference>
<dbReference type="InterPro" id="IPR001480">
    <property type="entry name" value="Bulb-type_lectin_dom"/>
</dbReference>
<dbReference type="SMART" id="SM00220">
    <property type="entry name" value="S_TKc"/>
    <property type="match status" value="1"/>
</dbReference>
<evidence type="ECO:0000256" key="13">
    <source>
        <dbReference type="PIRNR" id="PIRNR000641"/>
    </source>
</evidence>
<reference evidence="22" key="1">
    <citation type="journal article" date="2012" name="Nat. Commun.">
        <title>The genome of Prunus mume.</title>
        <authorList>
            <person name="Zhang Q."/>
            <person name="Chen W."/>
            <person name="Sun L."/>
            <person name="Zhao F."/>
            <person name="Huang B."/>
            <person name="Yang W."/>
            <person name="Tao Y."/>
            <person name="Wang J."/>
            <person name="Yuan Z."/>
            <person name="Fan G."/>
            <person name="Xing Z."/>
            <person name="Han C."/>
            <person name="Pan H."/>
            <person name="Zhong X."/>
            <person name="Shi W."/>
            <person name="Liang X."/>
            <person name="Du D."/>
            <person name="Sun F."/>
            <person name="Xu Z."/>
            <person name="Hao R."/>
            <person name="Lv T."/>
            <person name="Lv Y."/>
            <person name="Zheng Z."/>
            <person name="Sun M."/>
            <person name="Luo L."/>
            <person name="Cai M."/>
            <person name="Gao Y."/>
            <person name="Wang J."/>
            <person name="Yin Y."/>
            <person name="Xu X."/>
            <person name="Cheng T."/>
            <person name="Wang J."/>
        </authorList>
    </citation>
    <scope>NUCLEOTIDE SEQUENCE [LARGE SCALE GENOMIC DNA]</scope>
</reference>
<evidence type="ECO:0000313" key="23">
    <source>
        <dbReference type="RefSeq" id="XP_016648623.1"/>
    </source>
</evidence>
<dbReference type="EC" id="2.7.11.1" evidence="13"/>
<protein>
    <recommendedName>
        <fullName evidence="13">Receptor-like serine/threonine-protein kinase</fullName>
        <ecNumber evidence="13">2.7.11.1</ecNumber>
    </recommendedName>
</protein>
<keyword evidence="7 13" id="KW-0418">Kinase</keyword>
<dbReference type="Pfam" id="PF01453">
    <property type="entry name" value="B_lectin"/>
    <property type="match status" value="1"/>
</dbReference>
<evidence type="ECO:0000256" key="7">
    <source>
        <dbReference type="ARBA" id="ARBA00022777"/>
    </source>
</evidence>
<evidence type="ECO:0000256" key="1">
    <source>
        <dbReference type="ARBA" id="ARBA00004251"/>
    </source>
</evidence>
<keyword evidence="16" id="KW-0472">Membrane</keyword>
<keyword evidence="22" id="KW-1185">Reference proteome</keyword>
<feature type="domain" description="Bulb-type lectin" evidence="20">
    <location>
        <begin position="29"/>
        <end position="152"/>
    </location>
</feature>
<dbReference type="InterPro" id="IPR000742">
    <property type="entry name" value="EGF"/>
</dbReference>
<dbReference type="InterPro" id="IPR003609">
    <property type="entry name" value="Pan_app"/>
</dbReference>
<keyword evidence="14" id="KW-0245">EGF-like domain</keyword>
<comment type="catalytic activity">
    <reaction evidence="12 13">
        <text>L-seryl-[protein] + ATP = O-phospho-L-seryl-[protein] + ADP + H(+)</text>
        <dbReference type="Rhea" id="RHEA:17989"/>
        <dbReference type="Rhea" id="RHEA-COMP:9863"/>
        <dbReference type="Rhea" id="RHEA-COMP:11604"/>
        <dbReference type="ChEBI" id="CHEBI:15378"/>
        <dbReference type="ChEBI" id="CHEBI:29999"/>
        <dbReference type="ChEBI" id="CHEBI:30616"/>
        <dbReference type="ChEBI" id="CHEBI:83421"/>
        <dbReference type="ChEBI" id="CHEBI:456216"/>
        <dbReference type="EC" id="2.7.11.1"/>
    </reaction>
</comment>
<accession>A0ABM1LMJ6</accession>
<dbReference type="GeneID" id="103324693"/>
<evidence type="ECO:0000313" key="22">
    <source>
        <dbReference type="Proteomes" id="UP000694861"/>
    </source>
</evidence>
<dbReference type="InterPro" id="IPR000719">
    <property type="entry name" value="Prot_kinase_dom"/>
</dbReference>